<dbReference type="AlphaFoldDB" id="A0A8C5FEA3"/>
<evidence type="ECO:0000256" key="1">
    <source>
        <dbReference type="SAM" id="SignalP"/>
    </source>
</evidence>
<evidence type="ECO:0000313" key="3">
    <source>
        <dbReference type="Proteomes" id="UP000694546"/>
    </source>
</evidence>
<evidence type="ECO:0000313" key="2">
    <source>
        <dbReference type="Ensembl" id="ENSGMOP00000030404.1"/>
    </source>
</evidence>
<proteinExistence type="predicted"/>
<dbReference type="Ensembl" id="ENSGMOT00000038158.1">
    <property type="protein sequence ID" value="ENSGMOP00000030404.1"/>
    <property type="gene ID" value="ENSGMOG00000029849.1"/>
</dbReference>
<keyword evidence="1" id="KW-0732">Signal</keyword>
<reference evidence="2" key="2">
    <citation type="submission" date="2025-09" db="UniProtKB">
        <authorList>
            <consortium name="Ensembl"/>
        </authorList>
    </citation>
    <scope>IDENTIFICATION</scope>
</reference>
<organism evidence="2 3">
    <name type="scientific">Gadus morhua</name>
    <name type="common">Atlantic cod</name>
    <dbReference type="NCBI Taxonomy" id="8049"/>
    <lineage>
        <taxon>Eukaryota</taxon>
        <taxon>Metazoa</taxon>
        <taxon>Chordata</taxon>
        <taxon>Craniata</taxon>
        <taxon>Vertebrata</taxon>
        <taxon>Euteleostomi</taxon>
        <taxon>Actinopterygii</taxon>
        <taxon>Neopterygii</taxon>
        <taxon>Teleostei</taxon>
        <taxon>Neoteleostei</taxon>
        <taxon>Acanthomorphata</taxon>
        <taxon>Zeiogadaria</taxon>
        <taxon>Gadariae</taxon>
        <taxon>Gadiformes</taxon>
        <taxon>Gadoidei</taxon>
        <taxon>Gadidae</taxon>
        <taxon>Gadus</taxon>
    </lineage>
</organism>
<dbReference type="Proteomes" id="UP000694546">
    <property type="component" value="Chromosome 2"/>
</dbReference>
<name>A0A8C5FEA3_GADMO</name>
<feature type="chain" id="PRO_5034968195" evidence="1">
    <location>
        <begin position="17"/>
        <end position="52"/>
    </location>
</feature>
<protein>
    <submittedName>
        <fullName evidence="2">Uncharacterized protein</fullName>
    </submittedName>
</protein>
<reference evidence="2" key="1">
    <citation type="submission" date="2025-08" db="UniProtKB">
        <authorList>
            <consortium name="Ensembl"/>
        </authorList>
    </citation>
    <scope>IDENTIFICATION</scope>
</reference>
<accession>A0A8C5FEA3</accession>
<sequence>MCTTMMVLCTIALVLRQKFSNKIKPMGLVHITHARRHSSFSNCTTKRKQNLI</sequence>
<keyword evidence="3" id="KW-1185">Reference proteome</keyword>
<feature type="signal peptide" evidence="1">
    <location>
        <begin position="1"/>
        <end position="16"/>
    </location>
</feature>